<accession>A0A928KV96</accession>
<dbReference type="AlphaFoldDB" id="A0A928KV96"/>
<dbReference type="RefSeq" id="WP_326840068.1">
    <property type="nucleotide sequence ID" value="NZ_SVNY01000002.1"/>
</dbReference>
<name>A0A928KV96_9FIRM</name>
<dbReference type="Proteomes" id="UP000754750">
    <property type="component" value="Unassembled WGS sequence"/>
</dbReference>
<evidence type="ECO:0000313" key="1">
    <source>
        <dbReference type="EMBL" id="MBE6832836.1"/>
    </source>
</evidence>
<proteinExistence type="predicted"/>
<sequence>MIIRQFSQEQYDLLCRYLTQQGHSGPLDASYEVSMKVDDYEYRLRLQPGTKRKIAILQAVRSWTEQGEQHFQLITDNLPLSCLLELLLLERKSAEQHKKTFRQHG</sequence>
<evidence type="ECO:0000313" key="2">
    <source>
        <dbReference type="Proteomes" id="UP000754750"/>
    </source>
</evidence>
<reference evidence="1" key="1">
    <citation type="submission" date="2019-04" db="EMBL/GenBank/DDBJ databases">
        <title>Evolution of Biomass-Degrading Anaerobic Consortia Revealed by Metagenomics.</title>
        <authorList>
            <person name="Peng X."/>
        </authorList>
    </citation>
    <scope>NUCLEOTIDE SEQUENCE</scope>
    <source>
        <strain evidence="1">SIG551</strain>
    </source>
</reference>
<dbReference type="EMBL" id="SVNY01000002">
    <property type="protein sequence ID" value="MBE6832836.1"/>
    <property type="molecule type" value="Genomic_DNA"/>
</dbReference>
<gene>
    <name evidence="1" type="ORF">E7512_04520</name>
</gene>
<organism evidence="1 2">
    <name type="scientific">Faecalispora sporosphaeroides</name>
    <dbReference type="NCBI Taxonomy" id="1549"/>
    <lineage>
        <taxon>Bacteria</taxon>
        <taxon>Bacillati</taxon>
        <taxon>Bacillota</taxon>
        <taxon>Clostridia</taxon>
        <taxon>Eubacteriales</taxon>
        <taxon>Oscillospiraceae</taxon>
        <taxon>Faecalispora</taxon>
    </lineage>
</organism>
<comment type="caution">
    <text evidence="1">The sequence shown here is derived from an EMBL/GenBank/DDBJ whole genome shotgun (WGS) entry which is preliminary data.</text>
</comment>
<protein>
    <submittedName>
        <fullName evidence="1">Uncharacterized protein</fullName>
    </submittedName>
</protein>